<sequence length="140" mass="16680">MCQHFTNAQVSIRTQCCRKWYDCPQCHEENEDHPLKKTFDITMICKKCRKAFRKDLSDFDETDQFCPNCDNEYVLPSVGVQQQIEQEHALQREQSLRDEIMDEHLKKLNTLDARMIREHDLDIHDEELLGFDPDYSTRLG</sequence>
<dbReference type="PROSITE" id="PS51266">
    <property type="entry name" value="ZF_CHY"/>
    <property type="match status" value="1"/>
</dbReference>
<proteinExistence type="predicted"/>
<evidence type="ECO:0000313" key="7">
    <source>
        <dbReference type="Proteomes" id="UP000242525"/>
    </source>
</evidence>
<keyword evidence="2 4" id="KW-0863">Zinc-finger</keyword>
<dbReference type="PANTHER" id="PTHR28082">
    <property type="entry name" value="ZINC FINGER PROTEIN"/>
    <property type="match status" value="1"/>
</dbReference>
<dbReference type="InterPro" id="IPR037274">
    <property type="entry name" value="Znf_CHY_sf"/>
</dbReference>
<evidence type="ECO:0000256" key="2">
    <source>
        <dbReference type="ARBA" id="ARBA00022771"/>
    </source>
</evidence>
<evidence type="ECO:0000313" key="6">
    <source>
        <dbReference type="EMBL" id="CDO52305.1"/>
    </source>
</evidence>
<dbReference type="STRING" id="1173061.A0A0J9X533"/>
<dbReference type="EMBL" id="CCBN010000002">
    <property type="protein sequence ID" value="CDO52305.1"/>
    <property type="molecule type" value="Genomic_DNA"/>
</dbReference>
<dbReference type="Proteomes" id="UP000242525">
    <property type="component" value="Unassembled WGS sequence"/>
</dbReference>
<organism evidence="6 7">
    <name type="scientific">Geotrichum candidum</name>
    <name type="common">Oospora lactis</name>
    <name type="synonym">Dipodascus geotrichum</name>
    <dbReference type="NCBI Taxonomy" id="1173061"/>
    <lineage>
        <taxon>Eukaryota</taxon>
        <taxon>Fungi</taxon>
        <taxon>Dikarya</taxon>
        <taxon>Ascomycota</taxon>
        <taxon>Saccharomycotina</taxon>
        <taxon>Dipodascomycetes</taxon>
        <taxon>Dipodascales</taxon>
        <taxon>Dipodascaceae</taxon>
        <taxon>Geotrichum</taxon>
    </lineage>
</organism>
<dbReference type="OrthoDB" id="411372at2759"/>
<comment type="caution">
    <text evidence="6">The sequence shown here is derived from an EMBL/GenBank/DDBJ whole genome shotgun (WGS) entry which is preliminary data.</text>
</comment>
<dbReference type="GO" id="GO:0008270">
    <property type="term" value="F:zinc ion binding"/>
    <property type="evidence" value="ECO:0007669"/>
    <property type="project" value="UniProtKB-KW"/>
</dbReference>
<dbReference type="AlphaFoldDB" id="A0A0J9X533"/>
<gene>
    <name evidence="6" type="ORF">BN980_GECA02s09019g</name>
</gene>
<evidence type="ECO:0000256" key="1">
    <source>
        <dbReference type="ARBA" id="ARBA00022723"/>
    </source>
</evidence>
<keyword evidence="3" id="KW-0862">Zinc</keyword>
<dbReference type="GO" id="GO:0005758">
    <property type="term" value="C:mitochondrial intermembrane space"/>
    <property type="evidence" value="ECO:0007669"/>
    <property type="project" value="TreeGrafter"/>
</dbReference>
<reference evidence="6" key="1">
    <citation type="submission" date="2014-03" db="EMBL/GenBank/DDBJ databases">
        <authorList>
            <person name="Casaregola S."/>
        </authorList>
    </citation>
    <scope>NUCLEOTIDE SEQUENCE [LARGE SCALE GENOMIC DNA]</scope>
    <source>
        <strain evidence="6">CLIB 918</strain>
    </source>
</reference>
<protein>
    <recommendedName>
        <fullName evidence="5">CHY-type domain-containing protein</fullName>
    </recommendedName>
</protein>
<dbReference type="SUPFAM" id="SSF161219">
    <property type="entry name" value="CHY zinc finger-like"/>
    <property type="match status" value="1"/>
</dbReference>
<accession>A0A0J9X533</accession>
<keyword evidence="1" id="KW-0479">Metal-binding</keyword>
<dbReference type="PANTHER" id="PTHR28082:SF2">
    <property type="entry name" value="CHY-TYPE DOMAIN-CONTAINING PROTEIN"/>
    <property type="match status" value="1"/>
</dbReference>
<name>A0A0J9X533_GEOCN</name>
<evidence type="ECO:0000256" key="3">
    <source>
        <dbReference type="ARBA" id="ARBA00022833"/>
    </source>
</evidence>
<dbReference type="GO" id="GO:0045041">
    <property type="term" value="P:protein import into mitochondrial intermembrane space"/>
    <property type="evidence" value="ECO:0007669"/>
    <property type="project" value="TreeGrafter"/>
</dbReference>
<keyword evidence="7" id="KW-1185">Reference proteome</keyword>
<feature type="domain" description="CHY-type" evidence="5">
    <location>
        <begin position="1"/>
        <end position="71"/>
    </location>
</feature>
<dbReference type="InterPro" id="IPR052604">
    <property type="entry name" value="Mito_Tim_assembly_helper"/>
</dbReference>
<evidence type="ECO:0000259" key="5">
    <source>
        <dbReference type="PROSITE" id="PS51266"/>
    </source>
</evidence>
<dbReference type="Pfam" id="PF05495">
    <property type="entry name" value="zf-CHY"/>
    <property type="match status" value="1"/>
</dbReference>
<evidence type="ECO:0000256" key="4">
    <source>
        <dbReference type="PROSITE-ProRule" id="PRU00601"/>
    </source>
</evidence>
<dbReference type="InterPro" id="IPR008913">
    <property type="entry name" value="Znf_CHY"/>
</dbReference>